<evidence type="ECO:0000256" key="4">
    <source>
        <dbReference type="ARBA" id="ARBA00022840"/>
    </source>
</evidence>
<keyword evidence="10" id="KW-0378">Hydrolase</keyword>
<dbReference type="SUPFAM" id="SSF90123">
    <property type="entry name" value="ABC transporter transmembrane region"/>
    <property type="match status" value="1"/>
</dbReference>
<dbReference type="InterPro" id="IPR003593">
    <property type="entry name" value="AAA+_ATPase"/>
</dbReference>
<dbReference type="InterPro" id="IPR039421">
    <property type="entry name" value="Type_1_exporter"/>
</dbReference>
<evidence type="ECO:0000256" key="3">
    <source>
        <dbReference type="ARBA" id="ARBA00022741"/>
    </source>
</evidence>
<dbReference type="InterPro" id="IPR011527">
    <property type="entry name" value="ABC1_TM_dom"/>
</dbReference>
<evidence type="ECO:0000256" key="1">
    <source>
        <dbReference type="ARBA" id="ARBA00004651"/>
    </source>
</evidence>
<feature type="transmembrane region" description="Helical" evidence="7">
    <location>
        <begin position="16"/>
        <end position="33"/>
    </location>
</feature>
<dbReference type="EMBL" id="CDNY01000001">
    <property type="protein sequence ID" value="CEN31329.1"/>
    <property type="molecule type" value="Genomic_DNA"/>
</dbReference>
<proteinExistence type="predicted"/>
<evidence type="ECO:0000259" key="8">
    <source>
        <dbReference type="PROSITE" id="PS50893"/>
    </source>
</evidence>
<dbReference type="Proteomes" id="UP000049685">
    <property type="component" value="Unassembled WGS sequence"/>
</dbReference>
<feature type="transmembrane region" description="Helical" evidence="7">
    <location>
        <begin position="239"/>
        <end position="260"/>
    </location>
</feature>
<dbReference type="PROSITE" id="PS50929">
    <property type="entry name" value="ABC_TM1F"/>
    <property type="match status" value="1"/>
</dbReference>
<dbReference type="RefSeq" id="WP_057556954.1">
    <property type="nucleotide sequence ID" value="NZ_CDNY01000001.1"/>
</dbReference>
<feature type="transmembrane region" description="Helical" evidence="7">
    <location>
        <begin position="156"/>
        <end position="174"/>
    </location>
</feature>
<gene>
    <name evidence="10" type="primary">msbA_5</name>
    <name evidence="10" type="ORF">UMC4404_31611</name>
</gene>
<organism evidence="10 11">
    <name type="scientific">Paraclostridium sordellii</name>
    <name type="common">Clostridium sordellii</name>
    <dbReference type="NCBI Taxonomy" id="1505"/>
    <lineage>
        <taxon>Bacteria</taxon>
        <taxon>Bacillati</taxon>
        <taxon>Bacillota</taxon>
        <taxon>Clostridia</taxon>
        <taxon>Peptostreptococcales</taxon>
        <taxon>Peptostreptococcaceae</taxon>
        <taxon>Paraclostridium</taxon>
    </lineage>
</organism>
<feature type="transmembrane region" description="Helical" evidence="7">
    <location>
        <begin position="132"/>
        <end position="150"/>
    </location>
</feature>
<protein>
    <submittedName>
        <fullName evidence="10">ABC transporter</fullName>
        <ecNumber evidence="10">3.6.3.-</ecNumber>
    </submittedName>
</protein>
<dbReference type="GO" id="GO:0015421">
    <property type="term" value="F:ABC-type oligopeptide transporter activity"/>
    <property type="evidence" value="ECO:0007669"/>
    <property type="project" value="TreeGrafter"/>
</dbReference>
<dbReference type="Pfam" id="PF00005">
    <property type="entry name" value="ABC_tran"/>
    <property type="match status" value="1"/>
</dbReference>
<keyword evidence="6 7" id="KW-0472">Membrane</keyword>
<dbReference type="InterPro" id="IPR003439">
    <property type="entry name" value="ABC_transporter-like_ATP-bd"/>
</dbReference>
<dbReference type="AlphaFoldDB" id="A0A9P1KX08"/>
<dbReference type="InterPro" id="IPR017871">
    <property type="entry name" value="ABC_transporter-like_CS"/>
</dbReference>
<dbReference type="InterPro" id="IPR027417">
    <property type="entry name" value="P-loop_NTPase"/>
</dbReference>
<reference evidence="11" key="1">
    <citation type="submission" date="2015-01" db="EMBL/GenBank/DDBJ databases">
        <authorList>
            <person name="Aslett A.Martin."/>
            <person name="De Silva Nishadi"/>
        </authorList>
    </citation>
    <scope>NUCLEOTIDE SEQUENCE [LARGE SCALE GENOMIC DNA]</scope>
    <source>
        <strain evidence="11">UMC4404</strain>
    </source>
</reference>
<sequence length="537" mass="61568">MNILNFLIKYLEKSKVIIYLVMIITIWSISMYLPIMNGEFIDALVERNTVNRIYSILIIISLLSVSSVILTYLSNVLKVKITSRSNFKISYHLLDHIKKLPISFFYNQNSAYLSQRINMDAANLSEFVLNKIINFVFNIFSFILSAFILININTKISSVLILLIPIYIALYFIFKKRLYNLNYKSKESQNLYFGAINSQLENTKFIKFNSLNYILNKNLKNKFNTAYESIIDITKASNIFSNSGVMITVIANIFILLLAINQILNGELSIGQFTIISTYFNTVISSIEYCLSFLDSYQNSLVSYNRIQELLNLEEEINGNIKAKHINRVLVENLSFKYNEKQIITNLNVELKKGFIYRVVGENGAGKSSLINIVAGLYNGNYDGTIKYDEDDILDLDMYSIRKNLIGVVEQEPHLLNDSIINNITYNLESYDSNKLEYLLEQFNLNNFISKLENGLDTNILEKSCNISGGEKQKIGLIRTLLKNPDVIILDEANSALDIDSKINLSLILEKEKENKIIILVSHSDTFDEIVDFNIKL</sequence>
<accession>A0A9P1KX08</accession>
<feature type="domain" description="ABC transporter" evidence="8">
    <location>
        <begin position="329"/>
        <end position="535"/>
    </location>
</feature>
<dbReference type="Gene3D" id="3.40.50.300">
    <property type="entry name" value="P-loop containing nucleotide triphosphate hydrolases"/>
    <property type="match status" value="1"/>
</dbReference>
<evidence type="ECO:0000256" key="2">
    <source>
        <dbReference type="ARBA" id="ARBA00022692"/>
    </source>
</evidence>
<evidence type="ECO:0000256" key="5">
    <source>
        <dbReference type="ARBA" id="ARBA00022989"/>
    </source>
</evidence>
<dbReference type="SMART" id="SM00382">
    <property type="entry name" value="AAA"/>
    <property type="match status" value="1"/>
</dbReference>
<name>A0A9P1KX08_PARSO</name>
<feature type="transmembrane region" description="Helical" evidence="7">
    <location>
        <begin position="53"/>
        <end position="74"/>
    </location>
</feature>
<dbReference type="GO" id="GO:0005524">
    <property type="term" value="F:ATP binding"/>
    <property type="evidence" value="ECO:0007669"/>
    <property type="project" value="UniProtKB-KW"/>
</dbReference>
<comment type="subcellular location">
    <subcellularLocation>
        <location evidence="1">Cell membrane</location>
        <topology evidence="1">Multi-pass membrane protein</topology>
    </subcellularLocation>
</comment>
<evidence type="ECO:0000313" key="10">
    <source>
        <dbReference type="EMBL" id="CEN31329.1"/>
    </source>
</evidence>
<keyword evidence="4" id="KW-0067">ATP-binding</keyword>
<dbReference type="Pfam" id="PF00664">
    <property type="entry name" value="ABC_membrane"/>
    <property type="match status" value="1"/>
</dbReference>
<evidence type="ECO:0000259" key="9">
    <source>
        <dbReference type="PROSITE" id="PS50929"/>
    </source>
</evidence>
<dbReference type="CDD" id="cd07346">
    <property type="entry name" value="ABC_6TM_exporters"/>
    <property type="match status" value="1"/>
</dbReference>
<dbReference type="PANTHER" id="PTHR43394">
    <property type="entry name" value="ATP-DEPENDENT PERMEASE MDL1, MITOCHONDRIAL"/>
    <property type="match status" value="1"/>
</dbReference>
<evidence type="ECO:0000313" key="11">
    <source>
        <dbReference type="Proteomes" id="UP000049685"/>
    </source>
</evidence>
<dbReference type="GO" id="GO:0005886">
    <property type="term" value="C:plasma membrane"/>
    <property type="evidence" value="ECO:0007669"/>
    <property type="project" value="UniProtKB-SubCell"/>
</dbReference>
<dbReference type="InterPro" id="IPR036640">
    <property type="entry name" value="ABC1_TM_sf"/>
</dbReference>
<dbReference type="PANTHER" id="PTHR43394:SF1">
    <property type="entry name" value="ATP-BINDING CASSETTE SUB-FAMILY B MEMBER 10, MITOCHONDRIAL"/>
    <property type="match status" value="1"/>
</dbReference>
<keyword evidence="5 7" id="KW-1133">Transmembrane helix</keyword>
<feature type="domain" description="ABC transmembrane type-1" evidence="9">
    <location>
        <begin position="17"/>
        <end position="299"/>
    </location>
</feature>
<keyword evidence="2 7" id="KW-0812">Transmembrane</keyword>
<evidence type="ECO:0000256" key="7">
    <source>
        <dbReference type="SAM" id="Phobius"/>
    </source>
</evidence>
<dbReference type="Gene3D" id="1.20.1560.10">
    <property type="entry name" value="ABC transporter type 1, transmembrane domain"/>
    <property type="match status" value="1"/>
</dbReference>
<keyword evidence="3" id="KW-0547">Nucleotide-binding</keyword>
<evidence type="ECO:0000256" key="6">
    <source>
        <dbReference type="ARBA" id="ARBA00023136"/>
    </source>
</evidence>
<dbReference type="EC" id="3.6.3.-" evidence="10"/>
<comment type="caution">
    <text evidence="10">The sequence shown here is derived from an EMBL/GenBank/DDBJ whole genome shotgun (WGS) entry which is preliminary data.</text>
</comment>
<dbReference type="PROSITE" id="PS50893">
    <property type="entry name" value="ABC_TRANSPORTER_2"/>
    <property type="match status" value="1"/>
</dbReference>
<dbReference type="SUPFAM" id="SSF52540">
    <property type="entry name" value="P-loop containing nucleoside triphosphate hydrolases"/>
    <property type="match status" value="1"/>
</dbReference>
<dbReference type="PROSITE" id="PS00211">
    <property type="entry name" value="ABC_TRANSPORTER_1"/>
    <property type="match status" value="1"/>
</dbReference>
<dbReference type="GO" id="GO:0016887">
    <property type="term" value="F:ATP hydrolysis activity"/>
    <property type="evidence" value="ECO:0007669"/>
    <property type="project" value="InterPro"/>
</dbReference>